<dbReference type="GO" id="GO:0003824">
    <property type="term" value="F:catalytic activity"/>
    <property type="evidence" value="ECO:0007669"/>
    <property type="project" value="InterPro"/>
</dbReference>
<evidence type="ECO:0000259" key="2">
    <source>
        <dbReference type="Pfam" id="PF01425"/>
    </source>
</evidence>
<organism evidence="3 4">
    <name type="scientific">Geodia barretti</name>
    <name type="common">Barrett's horny sponge</name>
    <dbReference type="NCBI Taxonomy" id="519541"/>
    <lineage>
        <taxon>Eukaryota</taxon>
        <taxon>Metazoa</taxon>
        <taxon>Porifera</taxon>
        <taxon>Demospongiae</taxon>
        <taxon>Heteroscleromorpha</taxon>
        <taxon>Tetractinellida</taxon>
        <taxon>Astrophorina</taxon>
        <taxon>Geodiidae</taxon>
        <taxon>Geodia</taxon>
    </lineage>
</organism>
<protein>
    <submittedName>
        <fullName evidence="3">Glutamyl-tRNA(Gln) amidotransferase subunit A</fullName>
    </submittedName>
</protein>
<evidence type="ECO:0000313" key="3">
    <source>
        <dbReference type="EMBL" id="CAI8014219.1"/>
    </source>
</evidence>
<feature type="domain" description="Amidase" evidence="2">
    <location>
        <begin position="27"/>
        <end position="433"/>
    </location>
</feature>
<dbReference type="EMBL" id="CASHTH010001349">
    <property type="protein sequence ID" value="CAI8014219.1"/>
    <property type="molecule type" value="Genomic_DNA"/>
</dbReference>
<comment type="caution">
    <text evidence="3">The sequence shown here is derived from an EMBL/GenBank/DDBJ whole genome shotgun (WGS) entry which is preliminary data.</text>
</comment>
<keyword evidence="4" id="KW-1185">Reference proteome</keyword>
<dbReference type="InterPro" id="IPR023631">
    <property type="entry name" value="Amidase_dom"/>
</dbReference>
<accession>A0AA35RMG5</accession>
<gene>
    <name evidence="3" type="ORF">GBAR_LOCUS8920</name>
</gene>
<dbReference type="Proteomes" id="UP001174909">
    <property type="component" value="Unassembled WGS sequence"/>
</dbReference>
<sequence length="456" mass="48770">MAGSELPLHSASALAGLIESREASPVEVVEAYLQRIDDLDFKFNSFITVLREQALEEGPMHGIPVGIKDQIWTKDIRTTGGSRILADFVPDDDATVIANLRNAGAILLGKTNLTEFAVTGFTHRFSTPRNPWDLNISAGGSSSGSGAATAAFLCATSLGEDTGGSIRRPAAWCGIVGLRPGWGRVSRYGLMRGVWSMDTIGPISRTVEDAAITLSAIAGYDPKDPTTWNTPVPDYRQALHGDIRGLRVGILTELLHSDMVEPDVADAVAAAADTLAELGADVEEVSIPLAAHANAIAGALLAVEPALNMKEWVRERLHDFGHDNRIGLLTGSLVPAQAYQKAQKLRALLREDVLAAFRTYDVLVMPTSGRQAVPIQDDPPVTSRETSSRLPFMRTNTFNLSSAPAISVPCGFGGRGLPVGLQIAGPPGGEEMVFRLAHAYEQNTPWHTMRPPSAEI</sequence>
<dbReference type="Pfam" id="PF01425">
    <property type="entry name" value="Amidase"/>
    <property type="match status" value="1"/>
</dbReference>
<proteinExistence type="inferred from homology"/>
<reference evidence="3" key="1">
    <citation type="submission" date="2023-03" db="EMBL/GenBank/DDBJ databases">
        <authorList>
            <person name="Steffen K."/>
            <person name="Cardenas P."/>
        </authorList>
    </citation>
    <scope>NUCLEOTIDE SEQUENCE</scope>
</reference>
<dbReference type="PROSITE" id="PS00571">
    <property type="entry name" value="AMIDASES"/>
    <property type="match status" value="1"/>
</dbReference>
<name>A0AA35RMG5_GEOBA</name>
<dbReference type="InterPro" id="IPR020556">
    <property type="entry name" value="Amidase_CS"/>
</dbReference>
<dbReference type="AlphaFoldDB" id="A0AA35RMG5"/>
<evidence type="ECO:0000256" key="1">
    <source>
        <dbReference type="ARBA" id="ARBA00009199"/>
    </source>
</evidence>
<dbReference type="SUPFAM" id="SSF75304">
    <property type="entry name" value="Amidase signature (AS) enzymes"/>
    <property type="match status" value="1"/>
</dbReference>
<dbReference type="Gene3D" id="3.90.1300.10">
    <property type="entry name" value="Amidase signature (AS) domain"/>
    <property type="match status" value="1"/>
</dbReference>
<dbReference type="PANTHER" id="PTHR11895:SF7">
    <property type="entry name" value="GLUTAMYL-TRNA(GLN) AMIDOTRANSFERASE SUBUNIT A, MITOCHONDRIAL"/>
    <property type="match status" value="1"/>
</dbReference>
<dbReference type="InterPro" id="IPR000120">
    <property type="entry name" value="Amidase"/>
</dbReference>
<comment type="similarity">
    <text evidence="1">Belongs to the amidase family.</text>
</comment>
<evidence type="ECO:0000313" key="4">
    <source>
        <dbReference type="Proteomes" id="UP001174909"/>
    </source>
</evidence>
<dbReference type="InterPro" id="IPR036928">
    <property type="entry name" value="AS_sf"/>
</dbReference>
<dbReference type="PANTHER" id="PTHR11895">
    <property type="entry name" value="TRANSAMIDASE"/>
    <property type="match status" value="1"/>
</dbReference>